<evidence type="ECO:0000259" key="2">
    <source>
        <dbReference type="Pfam" id="PF26382"/>
    </source>
</evidence>
<dbReference type="Pfam" id="PF26382">
    <property type="entry name" value="BREX_PglY_6th"/>
    <property type="match status" value="1"/>
</dbReference>
<name>A0A365HA15_9ACTN</name>
<accession>A0A365HA15</accession>
<comment type="caution">
    <text evidence="3">The sequence shown here is derived from an EMBL/GenBank/DDBJ whole genome shotgun (WGS) entry which is preliminary data.</text>
</comment>
<gene>
    <name evidence="3" type="ORF">DPM19_09310</name>
</gene>
<feature type="domain" description="ATPase PglY 5th" evidence="1">
    <location>
        <begin position="841"/>
        <end position="940"/>
    </location>
</feature>
<organism evidence="3 4">
    <name type="scientific">Actinomadura craniellae</name>
    <dbReference type="NCBI Taxonomy" id="2231787"/>
    <lineage>
        <taxon>Bacteria</taxon>
        <taxon>Bacillati</taxon>
        <taxon>Actinomycetota</taxon>
        <taxon>Actinomycetes</taxon>
        <taxon>Streptosporangiales</taxon>
        <taxon>Thermomonosporaceae</taxon>
        <taxon>Actinomadura</taxon>
    </lineage>
</organism>
<dbReference type="RefSeq" id="WP_111864830.1">
    <property type="nucleotide sequence ID" value="NZ_QLYX01000003.1"/>
</dbReference>
<dbReference type="Proteomes" id="UP000251891">
    <property type="component" value="Unassembled WGS sequence"/>
</dbReference>
<dbReference type="Pfam" id="PF26381">
    <property type="entry name" value="BREX_PglY_5th"/>
    <property type="match status" value="1"/>
</dbReference>
<evidence type="ECO:0000313" key="3">
    <source>
        <dbReference type="EMBL" id="RAY15937.1"/>
    </source>
</evidence>
<dbReference type="InterPro" id="IPR058747">
    <property type="entry name" value="PglY_C"/>
</dbReference>
<evidence type="ECO:0000259" key="1">
    <source>
        <dbReference type="Pfam" id="PF26381"/>
    </source>
</evidence>
<dbReference type="OrthoDB" id="3201900at2"/>
<dbReference type="InterPro" id="IPR058748">
    <property type="entry name" value="PglY_5th"/>
</dbReference>
<evidence type="ECO:0000313" key="4">
    <source>
        <dbReference type="Proteomes" id="UP000251891"/>
    </source>
</evidence>
<proteinExistence type="predicted"/>
<protein>
    <submittedName>
        <fullName evidence="3">Phage resistance protein</fullName>
    </submittedName>
</protein>
<reference evidence="3 4" key="1">
    <citation type="submission" date="2018-06" db="EMBL/GenBank/DDBJ databases">
        <title>Actinomadura craniellae sp. nov. isolated from marine sponge Craniella sp.</title>
        <authorList>
            <person name="Li L."/>
            <person name="Xu Q.H."/>
            <person name="Lin H.W."/>
            <person name="Lu Y.H."/>
        </authorList>
    </citation>
    <scope>NUCLEOTIDE SEQUENCE [LARGE SCALE GENOMIC DNA]</scope>
    <source>
        <strain evidence="3 4">LHW63021</strain>
    </source>
</reference>
<sequence length="1283" mass="140973">MTEPLLRDLIEIPERVHAGDFVLSLAKGVHDDSTLRDYVVTDQLAGCFDGALGLIRSAVEGRASQATYLDGSFGSGKSHFMAVLHAILRHQPEAREKTGLIEIVRGHDSWLKGRSFLLVPFHMIGATSLESAVLGGYVDHVHKTAPGKPLPAVYRDEGLLADTRELRATLGDESFIAGLPESDDEWGEPAWDSRSLDAALAAPPGDAERRRLVTDLTASYFKRYARAVGGTDSFIELDKGLAEISRHAKDVMGVDAIVLLLDELVLWLASYISDTQRVKAEALKIAKLVESAEHHRPAPIISFVPRQRDLRDLVGRDVTGAETTSLFDTLKYGDGRFNIIRLEDRNLPAIVKNRLLRLNPDRPDARAVLEEAFERTRHSRSEVRETLLDAQGGPADWESFRDTYPFSPAFLHTMVDVSGALQRQRTALKLMQQLLVDYRDTLPVGRLIPLGAIYDVLAAGADRPFTDKLRGEFERAKTFYLTGLLPFLLKKHRLAEDQLRSLPGEHAFRGDDLVVKTLLLAALVPNVPALRNLTAGRLAALNHGSIVTMLPGQDRAMVAKTLRDLAAEFGEIRVSGADDPLVEVALIGVDTQGVLRDVNHVDDGASRRRLVKSLLWAEFGVHERGETVTDRPFVWRGTERVAELVFGNVRDPDLADHQFEPQITGNLRVVVDYPFDEGTHTPTEDRNRVMELRDRLDRPLTLAWLPSFLSGERLTELGDLVRITYILEQRDRLEQLTPTWTADDRHHARAQFEARRAALTTRLLEALKRAYGVAAADDADLGARSEEPVLALDSRAEGIRPPAGLSLGDALERICCRLLDHAHPKHPDFDPQGRRQPLRRAELVTALKAVELACAHKTGRAEVAKGDIPALKRVLNPLGVGTVGEVLVLRDEWKMLLNRRAAQSGRPTGELRVRELLDWIEEEQPGLPELVAQLLVACYALQDDRAWLRAGKPIPAPELGRITTDMVLRSQELPGEEDFRLAGERASAVFGAGRQPVRTARAVQALAREVGGAAGALLEAAETLVLGLEEHRATLGLDDGTPRLVTARTAADLVNSLAGVADPTRLLNTLAGADLSQPYGIYRASLDSAAELNERFALIRWPILDQLPLRAGENGPQRERARAILDRLREAAARDEHGVALAGVLAEAEHEAIDVVIESANTGAPPLRESAEPAPGATDSRRTYFSGLERRGTGISMVGPDTADAGREENAQEAEESVRMISIAPVEAEEGIPMIDVAPPEVPGSTVRRVRADEVKKVAAELRNDAAAHPDAVYEISWRIIRP</sequence>
<dbReference type="EMBL" id="QLYX01000003">
    <property type="protein sequence ID" value="RAY15937.1"/>
    <property type="molecule type" value="Genomic_DNA"/>
</dbReference>
<feature type="domain" description="ATPase PglY C-terminal" evidence="2">
    <location>
        <begin position="984"/>
        <end position="1158"/>
    </location>
</feature>
<keyword evidence="4" id="KW-1185">Reference proteome</keyword>